<dbReference type="EMBL" id="CP020660">
    <property type="protein sequence ID" value="ATF08668.1"/>
    <property type="molecule type" value="Genomic_DNA"/>
</dbReference>
<accession>A0A291B6P8</accession>
<name>A0A291B6P8_9GAMM</name>
<dbReference type="Proteomes" id="UP000218160">
    <property type="component" value="Chromosome 1"/>
</dbReference>
<gene>
    <name evidence="1" type="ORF">BTN50_0124</name>
</gene>
<evidence type="ECO:0000313" key="2">
    <source>
        <dbReference type="Proteomes" id="UP000218160"/>
    </source>
</evidence>
<sequence>MINSIFKLTQLPLLFPHYSCITKRAKIVNVASKMKIQGIV</sequence>
<dbReference type="KEGG" id="elux:BTN50_0124"/>
<protein>
    <submittedName>
        <fullName evidence="1">Mobile element protein</fullName>
    </submittedName>
</protein>
<dbReference type="AlphaFoldDB" id="A0A291B6P8"/>
<evidence type="ECO:0000313" key="1">
    <source>
        <dbReference type="EMBL" id="ATF08668.1"/>
    </source>
</evidence>
<proteinExistence type="predicted"/>
<keyword evidence="2" id="KW-1185">Reference proteome</keyword>
<reference evidence="2" key="1">
    <citation type="submission" date="2017-04" db="EMBL/GenBank/DDBJ databases">
        <title>Genome evolution of the luminous symbionts of deep sea anglerfish.</title>
        <authorList>
            <person name="Hendry T.A."/>
        </authorList>
    </citation>
    <scope>NUCLEOTIDE SEQUENCE [LARGE SCALE GENOMIC DNA]</scope>
</reference>
<organism evidence="1 2">
    <name type="scientific">Candidatus Enterovibrio altilux</name>
    <dbReference type="NCBI Taxonomy" id="1927128"/>
    <lineage>
        <taxon>Bacteria</taxon>
        <taxon>Pseudomonadati</taxon>
        <taxon>Pseudomonadota</taxon>
        <taxon>Gammaproteobacteria</taxon>
        <taxon>Vibrionales</taxon>
        <taxon>Vibrionaceae</taxon>
        <taxon>Enterovibrio</taxon>
    </lineage>
</organism>